<dbReference type="SUPFAM" id="SSF55781">
    <property type="entry name" value="GAF domain-like"/>
    <property type="match status" value="1"/>
</dbReference>
<dbReference type="Pfam" id="PF01590">
    <property type="entry name" value="GAF"/>
    <property type="match status" value="1"/>
</dbReference>
<sequence>MSEKERDRLATVNRFLQMKITNKDELQQIVELAAKICETPIAMITFMDDETQHIRFKMGAEIQKVPYQDTFCQHTISQKDLLVITDALADERVKENHFVVNKPSLRFYAGATLTTQDEHNMGTLCVYDTQPKVLSSLQEKMLLRLGKQVMRLLEFDASLQLLKDQYESSIMEETKLRSFFESSSSCHLLLDKELAVHSFNKAMVNVLRSVYEIELAEGMPMTDYVETEFLDEFKKNCQSALLGEIVSVDSLVDSPIGKMAWHLTYEPALDASGAIVGVSYSATDITQTMHHKKTVIDQMESFRQIDRILSAELHQPLDAVMEAMSCLKQKGYPAHITEFSFLEKAFDELSQKRKNIF</sequence>
<dbReference type="InterPro" id="IPR035965">
    <property type="entry name" value="PAS-like_dom_sf"/>
</dbReference>
<dbReference type="RefSeq" id="WP_188417809.1">
    <property type="nucleotide sequence ID" value="NZ_BMDO01000008.1"/>
</dbReference>
<evidence type="ECO:0000313" key="2">
    <source>
        <dbReference type="EMBL" id="GGI51702.1"/>
    </source>
</evidence>
<dbReference type="InterPro" id="IPR003018">
    <property type="entry name" value="GAF"/>
</dbReference>
<dbReference type="SUPFAM" id="SSF55785">
    <property type="entry name" value="PYP-like sensor domain (PAS domain)"/>
    <property type="match status" value="1"/>
</dbReference>
<feature type="domain" description="GAF" evidence="1">
    <location>
        <begin position="26"/>
        <end position="150"/>
    </location>
</feature>
<reference evidence="2" key="1">
    <citation type="journal article" date="2014" name="Int. J. Syst. Evol. Microbiol.">
        <title>Complete genome sequence of Corynebacterium casei LMG S-19264T (=DSM 44701T), isolated from a smear-ripened cheese.</title>
        <authorList>
            <consortium name="US DOE Joint Genome Institute (JGI-PGF)"/>
            <person name="Walter F."/>
            <person name="Albersmeier A."/>
            <person name="Kalinowski J."/>
            <person name="Ruckert C."/>
        </authorList>
    </citation>
    <scope>NUCLEOTIDE SEQUENCE</scope>
    <source>
        <strain evidence="2">CCM 8711</strain>
    </source>
</reference>
<comment type="caution">
    <text evidence="2">The sequence shown here is derived from an EMBL/GenBank/DDBJ whole genome shotgun (WGS) entry which is preliminary data.</text>
</comment>
<dbReference type="PANTHER" id="PTHR43102">
    <property type="entry name" value="SLR1143 PROTEIN"/>
    <property type="match status" value="1"/>
</dbReference>
<dbReference type="InterPro" id="IPR029016">
    <property type="entry name" value="GAF-like_dom_sf"/>
</dbReference>
<name>A0A917JBR8_9SPHI</name>
<proteinExistence type="predicted"/>
<dbReference type="AlphaFoldDB" id="A0A917JBR8"/>
<organism evidence="2 3">
    <name type="scientific">Mucilaginibacter galii</name>
    <dbReference type="NCBI Taxonomy" id="2005073"/>
    <lineage>
        <taxon>Bacteria</taxon>
        <taxon>Pseudomonadati</taxon>
        <taxon>Bacteroidota</taxon>
        <taxon>Sphingobacteriia</taxon>
        <taxon>Sphingobacteriales</taxon>
        <taxon>Sphingobacteriaceae</taxon>
        <taxon>Mucilaginibacter</taxon>
    </lineage>
</organism>
<keyword evidence="3" id="KW-1185">Reference proteome</keyword>
<evidence type="ECO:0000313" key="3">
    <source>
        <dbReference type="Proteomes" id="UP000662074"/>
    </source>
</evidence>
<protein>
    <recommendedName>
        <fullName evidence="1">GAF domain-containing protein</fullName>
    </recommendedName>
</protein>
<gene>
    <name evidence="2" type="ORF">GCM10011425_29140</name>
</gene>
<dbReference type="Gene3D" id="3.30.450.40">
    <property type="match status" value="1"/>
</dbReference>
<evidence type="ECO:0000259" key="1">
    <source>
        <dbReference type="Pfam" id="PF01590"/>
    </source>
</evidence>
<dbReference type="PANTHER" id="PTHR43102:SF2">
    <property type="entry name" value="GAF DOMAIN-CONTAINING PROTEIN"/>
    <property type="match status" value="1"/>
</dbReference>
<dbReference type="EMBL" id="BMDO01000008">
    <property type="protein sequence ID" value="GGI51702.1"/>
    <property type="molecule type" value="Genomic_DNA"/>
</dbReference>
<dbReference type="Gene3D" id="3.30.450.20">
    <property type="entry name" value="PAS domain"/>
    <property type="match status" value="1"/>
</dbReference>
<accession>A0A917JBR8</accession>
<reference evidence="2" key="2">
    <citation type="submission" date="2020-09" db="EMBL/GenBank/DDBJ databases">
        <authorList>
            <person name="Sun Q."/>
            <person name="Sedlacek I."/>
        </authorList>
    </citation>
    <scope>NUCLEOTIDE SEQUENCE</scope>
    <source>
        <strain evidence="2">CCM 8711</strain>
    </source>
</reference>
<dbReference type="Proteomes" id="UP000662074">
    <property type="component" value="Unassembled WGS sequence"/>
</dbReference>